<evidence type="ECO:0000256" key="2">
    <source>
        <dbReference type="ARBA" id="ARBA00022833"/>
    </source>
</evidence>
<feature type="domain" description="Enoyl reductase (ER)" evidence="6">
    <location>
        <begin position="18"/>
        <end position="372"/>
    </location>
</feature>
<comment type="cofactor">
    <cofactor evidence="5">
        <name>Zn(2+)</name>
        <dbReference type="ChEBI" id="CHEBI:29105"/>
    </cofactor>
</comment>
<keyword evidence="1 5" id="KW-0479">Metal-binding</keyword>
<evidence type="ECO:0000313" key="8">
    <source>
        <dbReference type="Proteomes" id="UP000322887"/>
    </source>
</evidence>
<evidence type="ECO:0000256" key="1">
    <source>
        <dbReference type="ARBA" id="ARBA00022723"/>
    </source>
</evidence>
<evidence type="ECO:0000313" key="7">
    <source>
        <dbReference type="EMBL" id="QEG17033.1"/>
    </source>
</evidence>
<dbReference type="InterPro" id="IPR002328">
    <property type="entry name" value="ADH_Zn_CS"/>
</dbReference>
<dbReference type="Gene3D" id="3.90.180.10">
    <property type="entry name" value="Medium-chain alcohol dehydrogenases, catalytic domain"/>
    <property type="match status" value="1"/>
</dbReference>
<dbReference type="EMBL" id="CP042910">
    <property type="protein sequence ID" value="QEG17033.1"/>
    <property type="molecule type" value="Genomic_DNA"/>
</dbReference>
<dbReference type="SUPFAM" id="SSF50129">
    <property type="entry name" value="GroES-like"/>
    <property type="match status" value="2"/>
</dbReference>
<proteinExistence type="inferred from homology"/>
<evidence type="ECO:0000256" key="4">
    <source>
        <dbReference type="ARBA" id="ARBA00023027"/>
    </source>
</evidence>
<keyword evidence="2 5" id="KW-0862">Zinc</keyword>
<accession>A0ABX5YMY4</accession>
<evidence type="ECO:0000256" key="5">
    <source>
        <dbReference type="RuleBase" id="RU361277"/>
    </source>
</evidence>
<sequence length="376" mass="39603">MLTRAAVLYEIEKPTPYAESKPLVIEQLSLADPGPGEVLVEMAGAGLCHSDLSTIDGSRPRVMPMVMGHEASGIVREVGPGVHDLQPDDHVVFSFVPLCGHCIPCATGRPALCEPGARANTAGTLLSGRRPFSSNSGQEINHHLGVAAFAEHTVVAQESLIKIDSQLPLSTAALFGCAVMTGVGAVVNTAKIEPGSSVAVFGLGGVGLSTIMGARAAGAETIFAIDLLPAKLERATQVGATHTINASEEDPIQLIKDIQNGVDYTFESVGNELVLQQAYAATRRGGTTITIGLPHPNKMFFVPAVSLVAEERTIKGSYMGSAVPRRDLPRFIAMYQAGLLPVDKLRSSTIQLDEINEAFDALATGTAVRQVITFEK</sequence>
<keyword evidence="3 7" id="KW-0560">Oxidoreductase</keyword>
<dbReference type="SUPFAM" id="SSF51735">
    <property type="entry name" value="NAD(P)-binding Rossmann-fold domains"/>
    <property type="match status" value="1"/>
</dbReference>
<protein>
    <submittedName>
        <fullName evidence="7">Alcohol dehydrogenase D</fullName>
        <ecNumber evidence="7">1.1.1.1</ecNumber>
    </submittedName>
</protein>
<name>A0ABX5YMY4_9PLAN</name>
<gene>
    <name evidence="7" type="primary">adhD</name>
    <name evidence="7" type="ORF">GmarT_29040</name>
</gene>
<dbReference type="Proteomes" id="UP000322887">
    <property type="component" value="Chromosome"/>
</dbReference>
<dbReference type="Pfam" id="PF00107">
    <property type="entry name" value="ADH_zinc_N"/>
    <property type="match status" value="1"/>
</dbReference>
<dbReference type="PANTHER" id="PTHR43880">
    <property type="entry name" value="ALCOHOL DEHYDROGENASE"/>
    <property type="match status" value="1"/>
</dbReference>
<dbReference type="InterPro" id="IPR013154">
    <property type="entry name" value="ADH-like_N"/>
</dbReference>
<dbReference type="RefSeq" id="WP_002646658.1">
    <property type="nucleotide sequence ID" value="NZ_CP042910.1"/>
</dbReference>
<dbReference type="Gene3D" id="3.40.50.720">
    <property type="entry name" value="NAD(P)-binding Rossmann-like Domain"/>
    <property type="match status" value="1"/>
</dbReference>
<keyword evidence="8" id="KW-1185">Reference proteome</keyword>
<reference evidence="7 8" key="1">
    <citation type="submission" date="2019-08" db="EMBL/GenBank/DDBJ databases">
        <title>Deep-cultivation of Planctomycetes and their phenomic and genomic characterization uncovers novel biology.</title>
        <authorList>
            <person name="Wiegand S."/>
            <person name="Jogler M."/>
            <person name="Boedeker C."/>
            <person name="Pinto D."/>
            <person name="Vollmers J."/>
            <person name="Rivas-Marin E."/>
            <person name="Kohn T."/>
            <person name="Peeters S.H."/>
            <person name="Heuer A."/>
            <person name="Rast P."/>
            <person name="Oberbeckmann S."/>
            <person name="Bunk B."/>
            <person name="Jeske O."/>
            <person name="Meyerdierks A."/>
            <person name="Storesund J.E."/>
            <person name="Kallscheuer N."/>
            <person name="Luecker S."/>
            <person name="Lage O.M."/>
            <person name="Pohl T."/>
            <person name="Merkel B.J."/>
            <person name="Hornburger P."/>
            <person name="Mueller R.-W."/>
            <person name="Bruemmer F."/>
            <person name="Labrenz M."/>
            <person name="Spormann A.M."/>
            <person name="Op den Camp H."/>
            <person name="Overmann J."/>
            <person name="Amann R."/>
            <person name="Jetten M.S.M."/>
            <person name="Mascher T."/>
            <person name="Medema M.H."/>
            <person name="Devos D.P."/>
            <person name="Kaster A.-K."/>
            <person name="Ovreas L."/>
            <person name="Rohde M."/>
            <person name="Galperin M.Y."/>
            <person name="Jogler C."/>
        </authorList>
    </citation>
    <scope>NUCLEOTIDE SEQUENCE [LARGE SCALE GENOMIC DNA]</scope>
    <source>
        <strain evidence="7 8">DSM 8797</strain>
    </source>
</reference>
<dbReference type="InterPro" id="IPR013149">
    <property type="entry name" value="ADH-like_C"/>
</dbReference>
<dbReference type="InterPro" id="IPR020843">
    <property type="entry name" value="ER"/>
</dbReference>
<dbReference type="PROSITE" id="PS00059">
    <property type="entry name" value="ADH_ZINC"/>
    <property type="match status" value="1"/>
</dbReference>
<dbReference type="EC" id="1.1.1.1" evidence="7"/>
<organism evidence="7 8">
    <name type="scientific">Gimesia maris</name>
    <dbReference type="NCBI Taxonomy" id="122"/>
    <lineage>
        <taxon>Bacteria</taxon>
        <taxon>Pseudomonadati</taxon>
        <taxon>Planctomycetota</taxon>
        <taxon>Planctomycetia</taxon>
        <taxon>Planctomycetales</taxon>
        <taxon>Planctomycetaceae</taxon>
        <taxon>Gimesia</taxon>
    </lineage>
</organism>
<dbReference type="Pfam" id="PF08240">
    <property type="entry name" value="ADH_N"/>
    <property type="match status" value="1"/>
</dbReference>
<keyword evidence="4" id="KW-0520">NAD</keyword>
<dbReference type="CDD" id="cd08281">
    <property type="entry name" value="liver_ADH_like1"/>
    <property type="match status" value="1"/>
</dbReference>
<dbReference type="InterPro" id="IPR011032">
    <property type="entry name" value="GroES-like_sf"/>
</dbReference>
<evidence type="ECO:0000256" key="3">
    <source>
        <dbReference type="ARBA" id="ARBA00023002"/>
    </source>
</evidence>
<dbReference type="InterPro" id="IPR036291">
    <property type="entry name" value="NAD(P)-bd_dom_sf"/>
</dbReference>
<dbReference type="GO" id="GO:0004022">
    <property type="term" value="F:alcohol dehydrogenase (NAD+) activity"/>
    <property type="evidence" value="ECO:0007669"/>
    <property type="project" value="UniProtKB-EC"/>
</dbReference>
<dbReference type="SMART" id="SM00829">
    <property type="entry name" value="PKS_ER"/>
    <property type="match status" value="1"/>
</dbReference>
<dbReference type="GeneID" id="98647449"/>
<comment type="similarity">
    <text evidence="5">Belongs to the zinc-containing alcohol dehydrogenase family.</text>
</comment>
<evidence type="ECO:0000259" key="6">
    <source>
        <dbReference type="SMART" id="SM00829"/>
    </source>
</evidence>
<dbReference type="PANTHER" id="PTHR43880:SF12">
    <property type="entry name" value="ALCOHOL DEHYDROGENASE CLASS-3"/>
    <property type="match status" value="1"/>
</dbReference>